<evidence type="ECO:0000256" key="1">
    <source>
        <dbReference type="ARBA" id="ARBA00023015"/>
    </source>
</evidence>
<dbReference type="InterPro" id="IPR003313">
    <property type="entry name" value="AraC-bd"/>
</dbReference>
<dbReference type="InterPro" id="IPR014710">
    <property type="entry name" value="RmlC-like_jellyroll"/>
</dbReference>
<protein>
    <submittedName>
        <fullName evidence="5">AraC-type DNA-binding protein</fullName>
    </submittedName>
</protein>
<organism evidence="5 6">
    <name type="scientific">Segatella oulorum</name>
    <dbReference type="NCBI Taxonomy" id="28136"/>
    <lineage>
        <taxon>Bacteria</taxon>
        <taxon>Pseudomonadati</taxon>
        <taxon>Bacteroidota</taxon>
        <taxon>Bacteroidia</taxon>
        <taxon>Bacteroidales</taxon>
        <taxon>Prevotellaceae</taxon>
        <taxon>Segatella</taxon>
    </lineage>
</organism>
<dbReference type="SMART" id="SM00342">
    <property type="entry name" value="HTH_ARAC"/>
    <property type="match status" value="1"/>
</dbReference>
<gene>
    <name evidence="5" type="ORF">SAMN02745202_02320</name>
</gene>
<accession>A0A1T4RKZ3</accession>
<dbReference type="Pfam" id="PF02311">
    <property type="entry name" value="AraC_binding"/>
    <property type="match status" value="1"/>
</dbReference>
<evidence type="ECO:0000259" key="4">
    <source>
        <dbReference type="PROSITE" id="PS01124"/>
    </source>
</evidence>
<feature type="domain" description="HTH araC/xylS-type" evidence="4">
    <location>
        <begin position="202"/>
        <end position="300"/>
    </location>
</feature>
<name>A0A1T4RKZ3_9BACT</name>
<reference evidence="5 6" key="1">
    <citation type="submission" date="2017-02" db="EMBL/GenBank/DDBJ databases">
        <authorList>
            <person name="Peterson S.W."/>
        </authorList>
    </citation>
    <scope>NUCLEOTIDE SEQUENCE [LARGE SCALE GENOMIC DNA]</scope>
    <source>
        <strain evidence="5 6">ATCC 43324</strain>
    </source>
</reference>
<dbReference type="Gene3D" id="1.10.10.60">
    <property type="entry name" value="Homeodomain-like"/>
    <property type="match status" value="2"/>
</dbReference>
<dbReference type="InterPro" id="IPR018060">
    <property type="entry name" value="HTH_AraC"/>
</dbReference>
<evidence type="ECO:0000256" key="2">
    <source>
        <dbReference type="ARBA" id="ARBA00023125"/>
    </source>
</evidence>
<sequence length="324" mass="37575">MRCYRLYLHLQKKMVILDRKIVHNVQTRCSHIIYTEFNLPFHRHSEYELILFTSGSGTEFVGEGVADYKKGDVALIGSNIPHLHLCKSRMGNSQETEAMEHSTSETIQFSPDMFPPDILNLPDYEHIADLLSKSQYGIRFYDEGLYEDLLSRLSLFDSQSYTRRLIALYEILERLYNCSQTKLLSPIAFSHYKAPNTDTAIDKVFTYLYNNFQKKIVLAELADFASQNPTSLCRYFKKCTNKSIFQVLANIRIEYACKLLTHSNLTVNEVAFNSGYNTPTLFYEQFLREIHLTPNEYRQHINAEKISNHMNITIGSTQDSTHSK</sequence>
<dbReference type="SUPFAM" id="SSF46689">
    <property type="entry name" value="Homeodomain-like"/>
    <property type="match status" value="1"/>
</dbReference>
<dbReference type="AlphaFoldDB" id="A0A1T4RKZ3"/>
<keyword evidence="2 5" id="KW-0238">DNA-binding</keyword>
<dbReference type="Gene3D" id="2.60.120.10">
    <property type="entry name" value="Jelly Rolls"/>
    <property type="match status" value="1"/>
</dbReference>
<dbReference type="STRING" id="28136.SAMN02745202_02320"/>
<dbReference type="SUPFAM" id="SSF51182">
    <property type="entry name" value="RmlC-like cupins"/>
    <property type="match status" value="1"/>
</dbReference>
<dbReference type="Proteomes" id="UP000190065">
    <property type="component" value="Unassembled WGS sequence"/>
</dbReference>
<dbReference type="EMBL" id="FUXK01000035">
    <property type="protein sequence ID" value="SKA16567.1"/>
    <property type="molecule type" value="Genomic_DNA"/>
</dbReference>
<dbReference type="Pfam" id="PF12833">
    <property type="entry name" value="HTH_18"/>
    <property type="match status" value="1"/>
</dbReference>
<dbReference type="GO" id="GO:0043565">
    <property type="term" value="F:sequence-specific DNA binding"/>
    <property type="evidence" value="ECO:0007669"/>
    <property type="project" value="InterPro"/>
</dbReference>
<dbReference type="InterPro" id="IPR011051">
    <property type="entry name" value="RmlC_Cupin_sf"/>
</dbReference>
<dbReference type="GO" id="GO:0003700">
    <property type="term" value="F:DNA-binding transcription factor activity"/>
    <property type="evidence" value="ECO:0007669"/>
    <property type="project" value="InterPro"/>
</dbReference>
<evidence type="ECO:0000313" key="5">
    <source>
        <dbReference type="EMBL" id="SKA16567.1"/>
    </source>
</evidence>
<proteinExistence type="predicted"/>
<dbReference type="PANTHER" id="PTHR43280:SF2">
    <property type="entry name" value="HTH-TYPE TRANSCRIPTIONAL REGULATOR EXSA"/>
    <property type="match status" value="1"/>
</dbReference>
<keyword evidence="1" id="KW-0805">Transcription regulation</keyword>
<evidence type="ECO:0000313" key="6">
    <source>
        <dbReference type="Proteomes" id="UP000190065"/>
    </source>
</evidence>
<evidence type="ECO:0000256" key="3">
    <source>
        <dbReference type="ARBA" id="ARBA00023163"/>
    </source>
</evidence>
<dbReference type="InterPro" id="IPR009057">
    <property type="entry name" value="Homeodomain-like_sf"/>
</dbReference>
<dbReference type="PANTHER" id="PTHR43280">
    <property type="entry name" value="ARAC-FAMILY TRANSCRIPTIONAL REGULATOR"/>
    <property type="match status" value="1"/>
</dbReference>
<keyword evidence="3" id="KW-0804">Transcription</keyword>
<dbReference type="PROSITE" id="PS01124">
    <property type="entry name" value="HTH_ARAC_FAMILY_2"/>
    <property type="match status" value="1"/>
</dbReference>